<dbReference type="GO" id="GO:0032389">
    <property type="term" value="C:MutLalpha complex"/>
    <property type="evidence" value="ECO:0007669"/>
    <property type="project" value="TreeGrafter"/>
</dbReference>
<dbReference type="InterPro" id="IPR002099">
    <property type="entry name" value="MutL/Mlh/PMS"/>
</dbReference>
<name>A0A642UQ30_DIURU</name>
<dbReference type="FunFam" id="3.30.565.10:FF:000017">
    <property type="entry name" value="PMS1 homolog 1, mismatch repair system component"/>
    <property type="match status" value="1"/>
</dbReference>
<evidence type="ECO:0000259" key="5">
    <source>
        <dbReference type="SMART" id="SM01340"/>
    </source>
</evidence>
<dbReference type="GO" id="GO:0006298">
    <property type="term" value="P:mismatch repair"/>
    <property type="evidence" value="ECO:0007669"/>
    <property type="project" value="InterPro"/>
</dbReference>
<dbReference type="CDD" id="cd03484">
    <property type="entry name" value="MutL_Trans_hPMS_2_like"/>
    <property type="match status" value="1"/>
</dbReference>
<feature type="compositionally biased region" description="Acidic residues" evidence="3">
    <location>
        <begin position="456"/>
        <end position="470"/>
    </location>
</feature>
<dbReference type="AlphaFoldDB" id="A0A642UQ30"/>
<dbReference type="Proteomes" id="UP000449547">
    <property type="component" value="Unassembled WGS sequence"/>
</dbReference>
<dbReference type="GO" id="GO:0030983">
    <property type="term" value="F:mismatched DNA binding"/>
    <property type="evidence" value="ECO:0007669"/>
    <property type="project" value="InterPro"/>
</dbReference>
<feature type="compositionally biased region" description="Low complexity" evidence="3">
    <location>
        <begin position="385"/>
        <end position="398"/>
    </location>
</feature>
<gene>
    <name evidence="6" type="ORF">DIURU_004267</name>
</gene>
<dbReference type="RefSeq" id="XP_034011001.1">
    <property type="nucleotide sequence ID" value="XM_034157121.1"/>
</dbReference>
<dbReference type="EMBL" id="SWFT01000122">
    <property type="protein sequence ID" value="KAA8899600.1"/>
    <property type="molecule type" value="Genomic_DNA"/>
</dbReference>
<dbReference type="InterPro" id="IPR042120">
    <property type="entry name" value="MutL_C_dimsub"/>
</dbReference>
<accession>A0A642UQ30</accession>
<dbReference type="SMART" id="SM01340">
    <property type="entry name" value="DNA_mis_repair"/>
    <property type="match status" value="1"/>
</dbReference>
<dbReference type="InterPro" id="IPR014790">
    <property type="entry name" value="MutL_C"/>
</dbReference>
<dbReference type="PANTHER" id="PTHR10073:SF52">
    <property type="entry name" value="MISMATCH REPAIR ENDONUCLEASE PMS2"/>
    <property type="match status" value="1"/>
</dbReference>
<feature type="region of interest" description="Disordered" evidence="3">
    <location>
        <begin position="376"/>
        <end position="425"/>
    </location>
</feature>
<comment type="similarity">
    <text evidence="1">Belongs to the DNA mismatch repair MutL/HexB family.</text>
</comment>
<dbReference type="InterPro" id="IPR020568">
    <property type="entry name" value="Ribosomal_Su5_D2-typ_SF"/>
</dbReference>
<dbReference type="GO" id="GO:0016887">
    <property type="term" value="F:ATP hydrolysis activity"/>
    <property type="evidence" value="ECO:0007669"/>
    <property type="project" value="InterPro"/>
</dbReference>
<dbReference type="GeneID" id="54782918"/>
<reference evidence="6 7" key="1">
    <citation type="submission" date="2019-07" db="EMBL/GenBank/DDBJ databases">
        <title>Genome assembly of two rare yeast pathogens: Diutina rugosa and Trichomonascus ciferrii.</title>
        <authorList>
            <person name="Mixao V."/>
            <person name="Saus E."/>
            <person name="Hansen A."/>
            <person name="Lass-Flor C."/>
            <person name="Gabaldon T."/>
        </authorList>
    </citation>
    <scope>NUCLEOTIDE SEQUENCE [LARGE SCALE GENOMIC DNA]</scope>
    <source>
        <strain evidence="6 7">CBS 613</strain>
    </source>
</reference>
<dbReference type="Pfam" id="PF01119">
    <property type="entry name" value="DNA_mis_repair"/>
    <property type="match status" value="1"/>
</dbReference>
<evidence type="ECO:0000259" key="4">
    <source>
        <dbReference type="SMART" id="SM00853"/>
    </source>
</evidence>
<dbReference type="SUPFAM" id="SSF54211">
    <property type="entry name" value="Ribosomal protein S5 domain 2-like"/>
    <property type="match status" value="1"/>
</dbReference>
<dbReference type="InterPro" id="IPR042121">
    <property type="entry name" value="MutL_C_regsub"/>
</dbReference>
<dbReference type="Pfam" id="PF13589">
    <property type="entry name" value="HATPase_c_3"/>
    <property type="match status" value="1"/>
</dbReference>
<dbReference type="InterPro" id="IPR014721">
    <property type="entry name" value="Ribsml_uS5_D2-typ_fold_subgr"/>
</dbReference>
<evidence type="ECO:0000256" key="2">
    <source>
        <dbReference type="ARBA" id="ARBA00022763"/>
    </source>
</evidence>
<dbReference type="GO" id="GO:0005524">
    <property type="term" value="F:ATP binding"/>
    <property type="evidence" value="ECO:0007669"/>
    <property type="project" value="InterPro"/>
</dbReference>
<dbReference type="Gene3D" id="3.30.565.10">
    <property type="entry name" value="Histidine kinase-like ATPase, C-terminal domain"/>
    <property type="match status" value="1"/>
</dbReference>
<feature type="domain" description="MutL C-terminal dimerisation" evidence="4">
    <location>
        <begin position="1035"/>
        <end position="1183"/>
    </location>
</feature>
<dbReference type="PANTHER" id="PTHR10073">
    <property type="entry name" value="DNA MISMATCH REPAIR PROTEIN MLH, PMS, MUTL"/>
    <property type="match status" value="1"/>
</dbReference>
<feature type="region of interest" description="Disordered" evidence="3">
    <location>
        <begin position="437"/>
        <end position="505"/>
    </location>
</feature>
<dbReference type="GO" id="GO:0061982">
    <property type="term" value="P:meiosis I cell cycle process"/>
    <property type="evidence" value="ECO:0007669"/>
    <property type="project" value="UniProtKB-ARBA"/>
</dbReference>
<dbReference type="SMART" id="SM00853">
    <property type="entry name" value="MutL_C"/>
    <property type="match status" value="1"/>
</dbReference>
<dbReference type="PROSITE" id="PS00058">
    <property type="entry name" value="DNA_MISMATCH_REPAIR_1"/>
    <property type="match status" value="1"/>
</dbReference>
<dbReference type="Gene3D" id="3.30.230.10">
    <property type="match status" value="1"/>
</dbReference>
<evidence type="ECO:0000256" key="1">
    <source>
        <dbReference type="ARBA" id="ARBA00006082"/>
    </source>
</evidence>
<feature type="compositionally biased region" description="Basic and acidic residues" evidence="3">
    <location>
        <begin position="445"/>
        <end position="455"/>
    </location>
</feature>
<comment type="caution">
    <text evidence="6">The sequence shown here is derived from an EMBL/GenBank/DDBJ whole genome shotgun (WGS) entry which is preliminary data.</text>
</comment>
<dbReference type="OrthoDB" id="10263226at2759"/>
<dbReference type="SUPFAM" id="SSF55874">
    <property type="entry name" value="ATPase domain of HSP90 chaperone/DNA topoisomerase II/histidine kinase"/>
    <property type="match status" value="1"/>
</dbReference>
<proteinExistence type="inferred from homology"/>
<feature type="domain" description="DNA mismatch repair protein S5" evidence="5">
    <location>
        <begin position="217"/>
        <end position="337"/>
    </location>
</feature>
<evidence type="ECO:0000313" key="6">
    <source>
        <dbReference type="EMBL" id="KAA8899600.1"/>
    </source>
</evidence>
<dbReference type="VEuPathDB" id="FungiDB:DIURU_004267"/>
<dbReference type="CDD" id="cd16926">
    <property type="entry name" value="HATPase_MutL-MLH-PMS-like"/>
    <property type="match status" value="1"/>
</dbReference>
<dbReference type="InterPro" id="IPR036890">
    <property type="entry name" value="HATPase_C_sf"/>
</dbReference>
<evidence type="ECO:0008006" key="8">
    <source>
        <dbReference type="Google" id="ProtNLM"/>
    </source>
</evidence>
<dbReference type="FunFam" id="3.30.1370.100:FF:000001">
    <property type="entry name" value="Mismatch repair endonuclease pms1, putative"/>
    <property type="match status" value="1"/>
</dbReference>
<dbReference type="GO" id="GO:0140664">
    <property type="term" value="F:ATP-dependent DNA damage sensor activity"/>
    <property type="evidence" value="ECO:0007669"/>
    <property type="project" value="InterPro"/>
</dbReference>
<dbReference type="NCBIfam" id="TIGR00585">
    <property type="entry name" value="mutl"/>
    <property type="match status" value="1"/>
</dbReference>
<protein>
    <recommendedName>
        <fullName evidence="8">DNA mismatch repair protein MutL</fullName>
    </recommendedName>
</protein>
<feature type="region of interest" description="Disordered" evidence="3">
    <location>
        <begin position="900"/>
        <end position="923"/>
    </location>
</feature>
<dbReference type="InterPro" id="IPR037198">
    <property type="entry name" value="MutL_C_sf"/>
</dbReference>
<keyword evidence="2" id="KW-0227">DNA damage</keyword>
<dbReference type="InterPro" id="IPR038973">
    <property type="entry name" value="MutL/Mlh/Pms-like"/>
</dbReference>
<sequence>MPIQAISAGDVNRITSGQVITDVRAVLKELVENALDANASSVEVLLDDYGIERISVADNGHGIDPEDFAGLCLRSHTSKISSLADLSSLSTLGFRGEALHSLCTVAREVKVTTVRDQKLHELTYDNTGNLANQTTKPTRQAPGTTVVVSGLFHNLPVRLKHLKKSASSELRKAVMFLNNYVIINPHTKFTVSHTNNGKKSLVVSSRGGPTQTVLTGLSSVFGKNGAKGLSEVDINAGDVTITGYISNFSFGCGARSAADRQFLYVNRRPVANKRLVKVINEVYHQFNNAQHPVFVLDLTIPPAIVDVNLTPDKTKVMINRENDLLEDVREALRQFYDQQGGITIPRGEFADTSMSFDARDQLPTSEVDTSNILGKSGLFVDSETPSSPQASSQAVPQSSSPPPKLNVRNEEPPTSSPPRQHASYIVEPVTYEILERSNVTTPHENNGEDEKRGDNFDDNDDDVDDDANDDANDKGDNNDDDNGDESQVVGHVVIGGGNSGTPQLMMGRDGNIIWATDTSLRPLTQEKTHSNEGGYGQANDGDSELDDSEVDDSEVDDSEVDEDEVDESRVDDSQHDGGDDLYGALRELLGPPSGKNDNNDDDINKESDQFDAGPTVIELFPEWKKVKAVKFNGAIDEDVVYGGQAKLTVGSDGYLVREADGFIDDAGRLNSGGDEEEYNNEIVDVYDKDAPILKKVVDDNDPKFLKTVEWAPLDHRSIIRDMSMLNPDQIRLMNLFDLPLIECESEVCAFLNEMRNTRSKDEWIGFKHLACSFYARKTGFKEYHYKMNVPWELPVSNSSDEEGEYYYNGFTGKLVKTDYRERMIDDPSSEEEPEPKMKFKQRKTLFESFVTQKPFTSAFYHSYRKKEDKQSPLLFLPKILTKNNHAEVEGEDIVFAEAQDENSDKAQSNEDEEGNSDSQKSLSDFIHQPYGENLVEDSYGKNFNPVRTHDIEVRIGDHVHWAPTLERRRPKTSPPQKKKLSTVGWSFGKSTWETKAAEIATQQASAPEAHDVVNQDTSMLSSYIVSKSDFEQMQVIGQFNLGFILVRSKDDNMFIIDQHASNEKYNFELLSNKYHAPSQLLVSPLTVQLTAVDEILVKEKLHIFKLNGFGVKFDADQPPGQRVKLMSMPSSKQENQSYTVDDFYELLALIAENPHNKSVRPSKVRRQLAMKACRSSIMIGASLTRNRMEEVVKSLATLDKPWNCPHGRPTMRHLVELARWKSNNFPDYALEL</sequence>
<dbReference type="Gene3D" id="3.30.1370.100">
    <property type="entry name" value="MutL, C-terminal domain, regulatory subdomain"/>
    <property type="match status" value="1"/>
</dbReference>
<feature type="compositionally biased region" description="Acidic residues" evidence="3">
    <location>
        <begin position="541"/>
        <end position="566"/>
    </location>
</feature>
<feature type="region of interest" description="Disordered" evidence="3">
    <location>
        <begin position="526"/>
        <end position="610"/>
    </location>
</feature>
<dbReference type="InterPro" id="IPR013507">
    <property type="entry name" value="DNA_mismatch_S5_2-like"/>
</dbReference>
<dbReference type="Pfam" id="PF08676">
    <property type="entry name" value="MutL_C"/>
    <property type="match status" value="1"/>
</dbReference>
<feature type="compositionally biased region" description="Basic and acidic residues" evidence="3">
    <location>
        <begin position="567"/>
        <end position="578"/>
    </location>
</feature>
<organism evidence="6 7">
    <name type="scientific">Diutina rugosa</name>
    <name type="common">Yeast</name>
    <name type="synonym">Candida rugosa</name>
    <dbReference type="NCBI Taxonomy" id="5481"/>
    <lineage>
        <taxon>Eukaryota</taxon>
        <taxon>Fungi</taxon>
        <taxon>Dikarya</taxon>
        <taxon>Ascomycota</taxon>
        <taxon>Saccharomycotina</taxon>
        <taxon>Pichiomycetes</taxon>
        <taxon>Debaryomycetaceae</taxon>
        <taxon>Diutina</taxon>
    </lineage>
</organism>
<keyword evidence="7" id="KW-1185">Reference proteome</keyword>
<evidence type="ECO:0000256" key="3">
    <source>
        <dbReference type="SAM" id="MobiDB-lite"/>
    </source>
</evidence>
<dbReference type="SUPFAM" id="SSF118116">
    <property type="entry name" value="DNA mismatch repair protein MutL"/>
    <property type="match status" value="1"/>
</dbReference>
<evidence type="ECO:0000313" key="7">
    <source>
        <dbReference type="Proteomes" id="UP000449547"/>
    </source>
</evidence>
<dbReference type="InterPro" id="IPR014762">
    <property type="entry name" value="DNA_mismatch_repair_CS"/>
</dbReference>
<dbReference type="Gene3D" id="3.30.1540.20">
    <property type="entry name" value="MutL, C-terminal domain, dimerisation subdomain"/>
    <property type="match status" value="1"/>
</dbReference>